<evidence type="ECO:0000313" key="2">
    <source>
        <dbReference type="Proteomes" id="UP000322667"/>
    </source>
</evidence>
<accession>A0A5D2IQB1</accession>
<gene>
    <name evidence="1" type="ORF">ES332_D11G179800v1</name>
</gene>
<organism evidence="1 2">
    <name type="scientific">Gossypium tomentosum</name>
    <name type="common">Hawaiian cotton</name>
    <name type="synonym">Gossypium sandvicense</name>
    <dbReference type="NCBI Taxonomy" id="34277"/>
    <lineage>
        <taxon>Eukaryota</taxon>
        <taxon>Viridiplantae</taxon>
        <taxon>Streptophyta</taxon>
        <taxon>Embryophyta</taxon>
        <taxon>Tracheophyta</taxon>
        <taxon>Spermatophyta</taxon>
        <taxon>Magnoliopsida</taxon>
        <taxon>eudicotyledons</taxon>
        <taxon>Gunneridae</taxon>
        <taxon>Pentapetalae</taxon>
        <taxon>rosids</taxon>
        <taxon>malvids</taxon>
        <taxon>Malvales</taxon>
        <taxon>Malvaceae</taxon>
        <taxon>Malvoideae</taxon>
        <taxon>Gossypium</taxon>
    </lineage>
</organism>
<name>A0A5D2IQB1_GOSTO</name>
<keyword evidence="2" id="KW-1185">Reference proteome</keyword>
<protein>
    <submittedName>
        <fullName evidence="1">Uncharacterized protein</fullName>
    </submittedName>
</protein>
<sequence>MLLQPDSVPPLLPPLAIIAIPPSAPIRDSPPILIFFFVFCPHQLHPLRHFPSILQG</sequence>
<proteinExistence type="predicted"/>
<dbReference type="EMBL" id="CM017633">
    <property type="protein sequence ID" value="TYH44229.1"/>
    <property type="molecule type" value="Genomic_DNA"/>
</dbReference>
<reference evidence="1 2" key="1">
    <citation type="submission" date="2019-07" db="EMBL/GenBank/DDBJ databases">
        <title>WGS assembly of Gossypium tomentosum.</title>
        <authorList>
            <person name="Chen Z.J."/>
            <person name="Sreedasyam A."/>
            <person name="Ando A."/>
            <person name="Song Q."/>
            <person name="De L."/>
            <person name="Hulse-Kemp A."/>
            <person name="Ding M."/>
            <person name="Ye W."/>
            <person name="Kirkbride R."/>
            <person name="Jenkins J."/>
            <person name="Plott C."/>
            <person name="Lovell J."/>
            <person name="Lin Y.-M."/>
            <person name="Vaughn R."/>
            <person name="Liu B."/>
            <person name="Li W."/>
            <person name="Simpson S."/>
            <person name="Scheffler B."/>
            <person name="Saski C."/>
            <person name="Grover C."/>
            <person name="Hu G."/>
            <person name="Conover J."/>
            <person name="Carlson J."/>
            <person name="Shu S."/>
            <person name="Boston L."/>
            <person name="Williams M."/>
            <person name="Peterson D."/>
            <person name="Mcgee K."/>
            <person name="Jones D."/>
            <person name="Wendel J."/>
            <person name="Stelly D."/>
            <person name="Grimwood J."/>
            <person name="Schmutz J."/>
        </authorList>
    </citation>
    <scope>NUCLEOTIDE SEQUENCE [LARGE SCALE GENOMIC DNA]</scope>
    <source>
        <strain evidence="1">7179.01</strain>
    </source>
</reference>
<evidence type="ECO:0000313" key="1">
    <source>
        <dbReference type="EMBL" id="TYH44229.1"/>
    </source>
</evidence>
<dbReference type="Proteomes" id="UP000322667">
    <property type="component" value="Chromosome D11"/>
</dbReference>
<dbReference type="AlphaFoldDB" id="A0A5D2IQB1"/>